<dbReference type="GO" id="GO:0006487">
    <property type="term" value="P:protein N-linked glycosylation"/>
    <property type="evidence" value="ECO:0007669"/>
    <property type="project" value="TreeGrafter"/>
</dbReference>
<evidence type="ECO:0000256" key="1">
    <source>
        <dbReference type="PIRSR" id="PIRSR607754-1"/>
    </source>
</evidence>
<proteinExistence type="predicted"/>
<reference evidence="3" key="1">
    <citation type="submission" date="2025-08" db="UniProtKB">
        <authorList>
            <consortium name="Ensembl"/>
        </authorList>
    </citation>
    <scope>IDENTIFICATION</scope>
</reference>
<dbReference type="Proteomes" id="UP000694569">
    <property type="component" value="Unplaced"/>
</dbReference>
<evidence type="ECO:0000256" key="2">
    <source>
        <dbReference type="PIRSR" id="PIRSR607754-3"/>
    </source>
</evidence>
<dbReference type="GO" id="GO:0000139">
    <property type="term" value="C:Golgi membrane"/>
    <property type="evidence" value="ECO:0007669"/>
    <property type="project" value="TreeGrafter"/>
</dbReference>
<dbReference type="OrthoDB" id="6019616at2759"/>
<feature type="disulfide bond" evidence="2">
    <location>
        <begin position="252"/>
        <end position="257"/>
    </location>
</feature>
<dbReference type="AlphaFoldDB" id="A0A8C5MR75"/>
<reference evidence="3" key="2">
    <citation type="submission" date="2025-09" db="UniProtKB">
        <authorList>
            <consortium name="Ensembl"/>
        </authorList>
    </citation>
    <scope>IDENTIFICATION</scope>
</reference>
<feature type="disulfide bond" evidence="2">
    <location>
        <begin position="304"/>
        <end position="327"/>
    </location>
</feature>
<dbReference type="GO" id="GO:0005795">
    <property type="term" value="C:Golgi stack"/>
    <property type="evidence" value="ECO:0007669"/>
    <property type="project" value="InterPro"/>
</dbReference>
<dbReference type="InterPro" id="IPR029044">
    <property type="entry name" value="Nucleotide-diphossugar_trans"/>
</dbReference>
<evidence type="ECO:0000313" key="3">
    <source>
        <dbReference type="Ensembl" id="ENSLLEP00000017750.1"/>
    </source>
</evidence>
<evidence type="ECO:0008006" key="5">
    <source>
        <dbReference type="Google" id="ProtNLM"/>
    </source>
</evidence>
<feature type="binding site" evidence="1">
    <location>
        <begin position="202"/>
        <end position="206"/>
    </location>
    <ligand>
        <name>substrate</name>
    </ligand>
</feature>
<organism evidence="3 4">
    <name type="scientific">Leptobrachium leishanense</name>
    <name type="common">Leishan spiny toad</name>
    <dbReference type="NCBI Taxonomy" id="445787"/>
    <lineage>
        <taxon>Eukaryota</taxon>
        <taxon>Metazoa</taxon>
        <taxon>Chordata</taxon>
        <taxon>Craniata</taxon>
        <taxon>Vertebrata</taxon>
        <taxon>Euteleostomi</taxon>
        <taxon>Amphibia</taxon>
        <taxon>Batrachia</taxon>
        <taxon>Anura</taxon>
        <taxon>Pelobatoidea</taxon>
        <taxon>Megophryidae</taxon>
        <taxon>Leptobrachium</taxon>
    </lineage>
</organism>
<name>A0A8C5MR75_9ANUR</name>
<evidence type="ECO:0000313" key="4">
    <source>
        <dbReference type="Proteomes" id="UP000694569"/>
    </source>
</evidence>
<keyword evidence="2" id="KW-1015">Disulfide bond</keyword>
<feature type="disulfide bond" evidence="2">
    <location>
        <begin position="309"/>
        <end position="416"/>
    </location>
</feature>
<dbReference type="PANTHER" id="PTHR12871">
    <property type="entry name" value="BETA-1,2-N-ACETYLGLUCOSAMINYLTRANSFERASE II"/>
    <property type="match status" value="1"/>
</dbReference>
<dbReference type="GO" id="GO:0009312">
    <property type="term" value="P:oligosaccharide biosynthetic process"/>
    <property type="evidence" value="ECO:0007669"/>
    <property type="project" value="InterPro"/>
</dbReference>
<dbReference type="Ensembl" id="ENSLLET00000018445.1">
    <property type="protein sequence ID" value="ENSLLEP00000017750.1"/>
    <property type="gene ID" value="ENSLLEG00000011314.1"/>
</dbReference>
<dbReference type="GO" id="GO:0008455">
    <property type="term" value="F:alpha-1,6-mannosylglycoprotein 2-beta-N-acetylglucosaminyltransferase activity"/>
    <property type="evidence" value="ECO:0007669"/>
    <property type="project" value="InterPro"/>
</dbReference>
<dbReference type="GeneTree" id="ENSGT00390000007341"/>
<dbReference type="Pfam" id="PF05060">
    <property type="entry name" value="MGAT2"/>
    <property type="match status" value="1"/>
</dbReference>
<dbReference type="InterPro" id="IPR007754">
    <property type="entry name" value="GlcNAc_II"/>
</dbReference>
<dbReference type="Gene3D" id="3.90.550.10">
    <property type="entry name" value="Spore Coat Polysaccharide Biosynthesis Protein SpsA, Chain A"/>
    <property type="match status" value="1"/>
</dbReference>
<keyword evidence="4" id="KW-1185">Reference proteome</keyword>
<accession>A0A8C5MR75</accession>
<protein>
    <recommendedName>
        <fullName evidence="5">Alpha-1,6-mannosyl-glycoprotein 2-beta-N-acetylglucosaminyltransferase</fullName>
    </recommendedName>
</protein>
<dbReference type="PANTHER" id="PTHR12871:SF6">
    <property type="entry name" value="ALPHA-1,6-MANNOSYL-GLYCOPROTEIN 2-BETA-N-ACETYLGLUCOSAMINYLTRANSFERASE"/>
    <property type="match status" value="1"/>
</dbReference>
<feature type="disulfide bond" evidence="2">
    <location>
        <begin position="169"/>
        <end position="183"/>
    </location>
</feature>
<sequence length="422" mass="47120">MRLTLHKKKIVALLALLGTTFCVYLLFSSSSVEDLDSRLAAPTARTNLSGFQLPRGSPQEMRLAAYRHNMRQTVLNAQLFPGAPEQVVVVQVRGGPGSGPRLQLLVDSLKAAGPGATSHLLLVISLEKPCPEAAEVIRSIDFCRVLPIFYPYSLSFYHDEFPGADPADCFRDLPKESAILKGCNNAQYPDSHGHYREAAFTQDKHHWWWKLHYTWERVREVSGYSGHVLFVEEGSYLLPDWSHTLRLMQRECHEEDCQILSLGGITSSEPPADPQHVEVGSWVAPKHRSAVSMPRALYYKLMGCLAEFCTYDDYNWDWSLQHVSAACLAHPLMVMSVELPRVFTLPAMEDTGVACGRTGPCVSADSASEALRAQVRELSGRLFPKSLTVAVRQQETRNPPQVKNGGWGDIRDHSLCQSYARL</sequence>
<dbReference type="UniPathway" id="UPA00378"/>